<gene>
    <name evidence="1" type="ORF">EHN07_05445</name>
</gene>
<dbReference type="EMBL" id="RPOH01000017">
    <property type="protein sequence ID" value="RPH29646.1"/>
    <property type="molecule type" value="Genomic_DNA"/>
</dbReference>
<organism evidence="1 2">
    <name type="scientific">Buttiauxella warmboldiae</name>
    <dbReference type="NCBI Taxonomy" id="82993"/>
    <lineage>
        <taxon>Bacteria</taxon>
        <taxon>Pseudomonadati</taxon>
        <taxon>Pseudomonadota</taxon>
        <taxon>Gammaproteobacteria</taxon>
        <taxon>Enterobacterales</taxon>
        <taxon>Enterobacteriaceae</taxon>
        <taxon>Buttiauxella</taxon>
    </lineage>
</organism>
<dbReference type="Proteomes" id="UP000268615">
    <property type="component" value="Unassembled WGS sequence"/>
</dbReference>
<sequence length="143" mass="16468">MNVRTSQYNYYFLAGVSGISEGIRESGCYIDFAFYQFERYAMCHFLSIRFLHSCLLKNSVLIASDELLPLALHYLKNTGYVIAVFRTSNTVNEIIAELSAPGEDLKHRQSERWSCKRALTAREVFLLDLFINGYSIQRIAYSL</sequence>
<name>A0A3N5ED58_9ENTR</name>
<evidence type="ECO:0000313" key="2">
    <source>
        <dbReference type="Proteomes" id="UP000268615"/>
    </source>
</evidence>
<accession>A0A3N5ED58</accession>
<protein>
    <recommendedName>
        <fullName evidence="3">HTH luxR-type domain-containing protein</fullName>
    </recommendedName>
</protein>
<reference evidence="1 2" key="1">
    <citation type="submission" date="2018-11" db="EMBL/GenBank/DDBJ databases">
        <title>Draft genome sequence of Buttiauxella warmboldiae CCUG 35512.</title>
        <authorList>
            <person name="Salva-Serra F."/>
            <person name="Marathe N."/>
            <person name="Moore E."/>
            <person name="Svensson L."/>
            <person name="Engstrom-Jakobsson H."/>
        </authorList>
    </citation>
    <scope>NUCLEOTIDE SEQUENCE [LARGE SCALE GENOMIC DNA]</scope>
    <source>
        <strain evidence="1 2">CCUG 35512</strain>
    </source>
</reference>
<keyword evidence="2" id="KW-1185">Reference proteome</keyword>
<proteinExistence type="predicted"/>
<evidence type="ECO:0008006" key="3">
    <source>
        <dbReference type="Google" id="ProtNLM"/>
    </source>
</evidence>
<dbReference type="RefSeq" id="WP_124023168.1">
    <property type="nucleotide sequence ID" value="NZ_RPOH01000017.1"/>
</dbReference>
<dbReference type="AlphaFoldDB" id="A0A3N5ED58"/>
<comment type="caution">
    <text evidence="1">The sequence shown here is derived from an EMBL/GenBank/DDBJ whole genome shotgun (WGS) entry which is preliminary data.</text>
</comment>
<evidence type="ECO:0000313" key="1">
    <source>
        <dbReference type="EMBL" id="RPH29646.1"/>
    </source>
</evidence>